<dbReference type="Gene3D" id="1.10.260.40">
    <property type="entry name" value="lambda repressor-like DNA-binding domains"/>
    <property type="match status" value="1"/>
</dbReference>
<dbReference type="PROSITE" id="PS50943">
    <property type="entry name" value="HTH_CROC1"/>
    <property type="match status" value="1"/>
</dbReference>
<protein>
    <recommendedName>
        <fullName evidence="1">HTH cro/C1-type domain-containing protein</fullName>
    </recommendedName>
</protein>
<reference evidence="2" key="1">
    <citation type="submission" date="2019-10" db="EMBL/GenBank/DDBJ databases">
        <title>Draft genome sequece of Microseira wollei NIES-4236.</title>
        <authorList>
            <person name="Yamaguchi H."/>
            <person name="Suzuki S."/>
            <person name="Kawachi M."/>
        </authorList>
    </citation>
    <scope>NUCLEOTIDE SEQUENCE</scope>
    <source>
        <strain evidence="2">NIES-4236</strain>
    </source>
</reference>
<dbReference type="InterPro" id="IPR001387">
    <property type="entry name" value="Cro/C1-type_HTH"/>
</dbReference>
<evidence type="ECO:0000313" key="3">
    <source>
        <dbReference type="Proteomes" id="UP001050975"/>
    </source>
</evidence>
<dbReference type="GO" id="GO:0003677">
    <property type="term" value="F:DNA binding"/>
    <property type="evidence" value="ECO:0007669"/>
    <property type="project" value="InterPro"/>
</dbReference>
<proteinExistence type="predicted"/>
<name>A0AAV3XKD3_9CYAN</name>
<feature type="domain" description="HTH cro/C1-type" evidence="1">
    <location>
        <begin position="103"/>
        <end position="142"/>
    </location>
</feature>
<dbReference type="CDD" id="cd00093">
    <property type="entry name" value="HTH_XRE"/>
    <property type="match status" value="1"/>
</dbReference>
<dbReference type="InterPro" id="IPR010982">
    <property type="entry name" value="Lambda_DNA-bd_dom_sf"/>
</dbReference>
<gene>
    <name evidence="2" type="ORF">MiSe_58660</name>
</gene>
<evidence type="ECO:0000259" key="1">
    <source>
        <dbReference type="PROSITE" id="PS50943"/>
    </source>
</evidence>
<dbReference type="InterPro" id="IPR056079">
    <property type="entry name" value="DUF7662"/>
</dbReference>
<dbReference type="Pfam" id="PF24698">
    <property type="entry name" value="DUF7662"/>
    <property type="match status" value="1"/>
</dbReference>
<comment type="caution">
    <text evidence="2">The sequence shown here is derived from an EMBL/GenBank/DDBJ whole genome shotgun (WGS) entry which is preliminary data.</text>
</comment>
<dbReference type="Pfam" id="PF01381">
    <property type="entry name" value="HTH_3"/>
    <property type="match status" value="1"/>
</dbReference>
<dbReference type="SMART" id="SM00530">
    <property type="entry name" value="HTH_XRE"/>
    <property type="match status" value="1"/>
</dbReference>
<evidence type="ECO:0000313" key="2">
    <source>
        <dbReference type="EMBL" id="GET41054.1"/>
    </source>
</evidence>
<dbReference type="SUPFAM" id="SSF47413">
    <property type="entry name" value="lambda repressor-like DNA-binding domains"/>
    <property type="match status" value="1"/>
</dbReference>
<dbReference type="Proteomes" id="UP001050975">
    <property type="component" value="Unassembled WGS sequence"/>
</dbReference>
<accession>A0AAV3XKD3</accession>
<dbReference type="EMBL" id="BLAY01000107">
    <property type="protein sequence ID" value="GET41054.1"/>
    <property type="molecule type" value="Genomic_DNA"/>
</dbReference>
<dbReference type="AlphaFoldDB" id="A0AAV3XKD3"/>
<keyword evidence="3" id="KW-1185">Reference proteome</keyword>
<organism evidence="2 3">
    <name type="scientific">Microseira wollei NIES-4236</name>
    <dbReference type="NCBI Taxonomy" id="2530354"/>
    <lineage>
        <taxon>Bacteria</taxon>
        <taxon>Bacillati</taxon>
        <taxon>Cyanobacteriota</taxon>
        <taxon>Cyanophyceae</taxon>
        <taxon>Oscillatoriophycideae</taxon>
        <taxon>Aerosakkonematales</taxon>
        <taxon>Aerosakkonemataceae</taxon>
        <taxon>Microseira</taxon>
    </lineage>
</organism>
<sequence length="161" mass="18621">MKEGSKYQALLEFLRGSNQGEVTLSFAKIEALINDRLPKSAKEQRAWWSNRTKGALQAEAWMEASYQVEDVDLIEQRVTFRKFTTNHHIQRLDGNLVWNSYSIKLLRLHMGLTQIEFAKQLGVRHQTVSEWERGLYEPTRSTSKHLDLVAEKAGFAPEEES</sequence>
<dbReference type="RefSeq" id="WP_226587275.1">
    <property type="nucleotide sequence ID" value="NZ_BLAY01000107.1"/>
</dbReference>